<proteinExistence type="predicted"/>
<evidence type="ECO:0000256" key="1">
    <source>
        <dbReference type="SAM" id="Phobius"/>
    </source>
</evidence>
<dbReference type="AlphaFoldDB" id="A0A974HM55"/>
<protein>
    <submittedName>
        <fullName evidence="2">Uncharacterized protein</fullName>
    </submittedName>
</protein>
<evidence type="ECO:0000313" key="2">
    <source>
        <dbReference type="EMBL" id="OCT82681.1"/>
    </source>
</evidence>
<accession>A0A974HM55</accession>
<keyword evidence="1" id="KW-1133">Transmembrane helix</keyword>
<dbReference type="Proteomes" id="UP000694892">
    <property type="component" value="Chromosome 4S"/>
</dbReference>
<keyword evidence="1" id="KW-0812">Transmembrane</keyword>
<name>A0A974HM55_XENLA</name>
<dbReference type="EMBL" id="CM004473">
    <property type="protein sequence ID" value="OCT82681.1"/>
    <property type="molecule type" value="Genomic_DNA"/>
</dbReference>
<keyword evidence="1" id="KW-0472">Membrane</keyword>
<sequence length="95" mass="11246">MSFLGGAKIQHRSDFCLHALPLLFVSLLQLPRVRVRSRTLWPMRPGKRKRTIPAFYSLFFPPCSSCTVFVVFQRCKETGKRRNLQKKNVKHMYYK</sequence>
<reference evidence="3" key="1">
    <citation type="journal article" date="2016" name="Nature">
        <title>Genome evolution in the allotetraploid frog Xenopus laevis.</title>
        <authorList>
            <person name="Session A.M."/>
            <person name="Uno Y."/>
            <person name="Kwon T."/>
            <person name="Chapman J.A."/>
            <person name="Toyoda A."/>
            <person name="Takahashi S."/>
            <person name="Fukui A."/>
            <person name="Hikosaka A."/>
            <person name="Suzuki A."/>
            <person name="Kondo M."/>
            <person name="van Heeringen S.J."/>
            <person name="Quigley I."/>
            <person name="Heinz S."/>
            <person name="Ogino H."/>
            <person name="Ochi H."/>
            <person name="Hellsten U."/>
            <person name="Lyons J.B."/>
            <person name="Simakov O."/>
            <person name="Putnam N."/>
            <person name="Stites J."/>
            <person name="Kuroki Y."/>
            <person name="Tanaka T."/>
            <person name="Michiue T."/>
            <person name="Watanabe M."/>
            <person name="Bogdanovic O."/>
            <person name="Lister R."/>
            <person name="Georgiou G."/>
            <person name="Paranjpe S.S."/>
            <person name="van Kruijsbergen I."/>
            <person name="Shu S."/>
            <person name="Carlson J."/>
            <person name="Kinoshita T."/>
            <person name="Ohta Y."/>
            <person name="Mawaribuchi S."/>
            <person name="Jenkins J."/>
            <person name="Grimwood J."/>
            <person name="Schmutz J."/>
            <person name="Mitros T."/>
            <person name="Mozaffari S.V."/>
            <person name="Suzuki Y."/>
            <person name="Haramoto Y."/>
            <person name="Yamamoto T.S."/>
            <person name="Takagi C."/>
            <person name="Heald R."/>
            <person name="Miller K."/>
            <person name="Haudenschild C."/>
            <person name="Kitzman J."/>
            <person name="Nakayama T."/>
            <person name="Izutsu Y."/>
            <person name="Robert J."/>
            <person name="Fortriede J."/>
            <person name="Burns K."/>
            <person name="Lotay V."/>
            <person name="Karimi K."/>
            <person name="Yasuoka Y."/>
            <person name="Dichmann D.S."/>
            <person name="Flajnik M.F."/>
            <person name="Houston D.W."/>
            <person name="Shendure J."/>
            <person name="DuPasquier L."/>
            <person name="Vize P.D."/>
            <person name="Zorn A.M."/>
            <person name="Ito M."/>
            <person name="Marcotte E.M."/>
            <person name="Wallingford J.B."/>
            <person name="Ito Y."/>
            <person name="Asashima M."/>
            <person name="Ueno N."/>
            <person name="Matsuda Y."/>
            <person name="Veenstra G.J."/>
            <person name="Fujiyama A."/>
            <person name="Harland R.M."/>
            <person name="Taira M."/>
            <person name="Rokhsar D.S."/>
        </authorList>
    </citation>
    <scope>NUCLEOTIDE SEQUENCE [LARGE SCALE GENOMIC DNA]</scope>
    <source>
        <strain evidence="3">J</strain>
    </source>
</reference>
<feature type="transmembrane region" description="Helical" evidence="1">
    <location>
        <begin position="53"/>
        <end position="72"/>
    </location>
</feature>
<organism evidence="2 3">
    <name type="scientific">Xenopus laevis</name>
    <name type="common">African clawed frog</name>
    <dbReference type="NCBI Taxonomy" id="8355"/>
    <lineage>
        <taxon>Eukaryota</taxon>
        <taxon>Metazoa</taxon>
        <taxon>Chordata</taxon>
        <taxon>Craniata</taxon>
        <taxon>Vertebrata</taxon>
        <taxon>Euteleostomi</taxon>
        <taxon>Amphibia</taxon>
        <taxon>Batrachia</taxon>
        <taxon>Anura</taxon>
        <taxon>Pipoidea</taxon>
        <taxon>Pipidae</taxon>
        <taxon>Xenopodinae</taxon>
        <taxon>Xenopus</taxon>
        <taxon>Xenopus</taxon>
    </lineage>
</organism>
<evidence type="ECO:0000313" key="3">
    <source>
        <dbReference type="Proteomes" id="UP000694892"/>
    </source>
</evidence>
<gene>
    <name evidence="2" type="ORF">XELAEV_18025211mg</name>
</gene>